<keyword evidence="1" id="KW-1133">Transmembrane helix</keyword>
<protein>
    <recommendedName>
        <fullName evidence="3">Cadherin domain-containing protein</fullName>
    </recommendedName>
</protein>
<dbReference type="GO" id="GO:0005509">
    <property type="term" value="F:calcium ion binding"/>
    <property type="evidence" value="ECO:0007669"/>
    <property type="project" value="InterPro"/>
</dbReference>
<feature type="transmembrane region" description="Helical" evidence="1">
    <location>
        <begin position="264"/>
        <end position="285"/>
    </location>
</feature>
<dbReference type="AlphaFoldDB" id="A0A0F9DRB2"/>
<proteinExistence type="predicted"/>
<feature type="transmembrane region" description="Helical" evidence="1">
    <location>
        <begin position="197"/>
        <end position="219"/>
    </location>
</feature>
<sequence>MKKKIIGILLFFVGFILVLSVLNATARPGYGDTHSSIGCHPGTGVDIPTTSSTSIEVNISGSFQISITGTGPSGFSIVVLSADDNDLFTFNQSIVTDGGAGDLDSSSGTIRTVFSLTAPDTSKIYTIIIIVRDSASTPAVAFQRFSVNVGAATVELNVLGYIFDHLNYLLGGIAIVSLAIATILYQINREKYTRTHGILAGTSLILTTINIILIVPNAVATFDTIVQFMPLRLLHIILGIIGYTAAIVAFVAGLSGHRTRVPGFIALGCWGFNYIQGLIFIFAGVGL</sequence>
<comment type="caution">
    <text evidence="2">The sequence shown here is derived from an EMBL/GenBank/DDBJ whole genome shotgun (WGS) entry which is preliminary data.</text>
</comment>
<keyword evidence="1" id="KW-0812">Transmembrane</keyword>
<reference evidence="2" key="1">
    <citation type="journal article" date="2015" name="Nature">
        <title>Complex archaea that bridge the gap between prokaryotes and eukaryotes.</title>
        <authorList>
            <person name="Spang A."/>
            <person name="Saw J.H."/>
            <person name="Jorgensen S.L."/>
            <person name="Zaremba-Niedzwiedzka K."/>
            <person name="Martijn J."/>
            <person name="Lind A.E."/>
            <person name="van Eijk R."/>
            <person name="Schleper C."/>
            <person name="Guy L."/>
            <person name="Ettema T.J."/>
        </authorList>
    </citation>
    <scope>NUCLEOTIDE SEQUENCE</scope>
</reference>
<gene>
    <name evidence="2" type="ORF">LCGC14_2515140</name>
</gene>
<name>A0A0F9DRB2_9ZZZZ</name>
<dbReference type="GO" id="GO:0016020">
    <property type="term" value="C:membrane"/>
    <property type="evidence" value="ECO:0007669"/>
    <property type="project" value="InterPro"/>
</dbReference>
<organism evidence="2">
    <name type="scientific">marine sediment metagenome</name>
    <dbReference type="NCBI Taxonomy" id="412755"/>
    <lineage>
        <taxon>unclassified sequences</taxon>
        <taxon>metagenomes</taxon>
        <taxon>ecological metagenomes</taxon>
    </lineage>
</organism>
<keyword evidence="1" id="KW-0472">Membrane</keyword>
<evidence type="ECO:0000256" key="1">
    <source>
        <dbReference type="SAM" id="Phobius"/>
    </source>
</evidence>
<evidence type="ECO:0000313" key="2">
    <source>
        <dbReference type="EMBL" id="KKL14488.1"/>
    </source>
</evidence>
<dbReference type="SUPFAM" id="SSF49313">
    <property type="entry name" value="Cadherin-like"/>
    <property type="match status" value="1"/>
</dbReference>
<dbReference type="CDD" id="cd11304">
    <property type="entry name" value="Cadherin_repeat"/>
    <property type="match status" value="1"/>
</dbReference>
<dbReference type="EMBL" id="LAZR01040438">
    <property type="protein sequence ID" value="KKL14488.1"/>
    <property type="molecule type" value="Genomic_DNA"/>
</dbReference>
<feature type="transmembrane region" description="Helical" evidence="1">
    <location>
        <begin position="231"/>
        <end position="252"/>
    </location>
</feature>
<evidence type="ECO:0008006" key="3">
    <source>
        <dbReference type="Google" id="ProtNLM"/>
    </source>
</evidence>
<dbReference type="InterPro" id="IPR015919">
    <property type="entry name" value="Cadherin-like_sf"/>
</dbReference>
<feature type="transmembrane region" description="Helical" evidence="1">
    <location>
        <begin position="166"/>
        <end position="185"/>
    </location>
</feature>
<accession>A0A0F9DRB2</accession>